<evidence type="ECO:0008006" key="3">
    <source>
        <dbReference type="Google" id="ProtNLM"/>
    </source>
</evidence>
<keyword evidence="2" id="KW-1185">Reference proteome</keyword>
<reference evidence="1 2" key="1">
    <citation type="journal article" date="2017" name="Int. J. Syst. Evol. Microbiol.">
        <title>Arachidicoccus ginsenosidivorans sp. nov., with ginsenoside-converting activity isolated from ginseng cultivating soil.</title>
        <authorList>
            <person name="Siddiqi M.Z."/>
            <person name="Aslam Z."/>
            <person name="Im W.T."/>
        </authorList>
    </citation>
    <scope>NUCLEOTIDE SEQUENCE [LARGE SCALE GENOMIC DNA]</scope>
    <source>
        <strain evidence="1 2">Gsoil 809</strain>
    </source>
</reference>
<dbReference type="AlphaFoldDB" id="A0A5B8VRN8"/>
<evidence type="ECO:0000313" key="1">
    <source>
        <dbReference type="EMBL" id="QEC73761.1"/>
    </source>
</evidence>
<proteinExistence type="predicted"/>
<gene>
    <name evidence="1" type="ORF">FSB73_20905</name>
</gene>
<dbReference type="EMBL" id="CP042434">
    <property type="protein sequence ID" value="QEC73761.1"/>
    <property type="molecule type" value="Genomic_DNA"/>
</dbReference>
<dbReference type="RefSeq" id="WP_146786777.1">
    <property type="nucleotide sequence ID" value="NZ_CP042434.1"/>
</dbReference>
<evidence type="ECO:0000313" key="2">
    <source>
        <dbReference type="Proteomes" id="UP000321291"/>
    </source>
</evidence>
<organism evidence="1 2">
    <name type="scientific">Arachidicoccus ginsenosidivorans</name>
    <dbReference type="NCBI Taxonomy" id="496057"/>
    <lineage>
        <taxon>Bacteria</taxon>
        <taxon>Pseudomonadati</taxon>
        <taxon>Bacteroidota</taxon>
        <taxon>Chitinophagia</taxon>
        <taxon>Chitinophagales</taxon>
        <taxon>Chitinophagaceae</taxon>
        <taxon>Arachidicoccus</taxon>
    </lineage>
</organism>
<protein>
    <recommendedName>
        <fullName evidence="3">TerB family tellurite resistance protein</fullName>
    </recommendedName>
</protein>
<sequence>MELSKIIKQTNKRQPLLKTTVKMHHYFKISSLRKILLLVSLFGIAAAMSQVQAQTFSEWFKQKKTQKKYLLAQIAALETYAIAVEKGYQTARSGLSTISDLKESNFLQHAIHFNTMTMVSPEVKNNPRVAAIAAMEDRTAGMLKRLMARKDLNRWLTTKENASLKSFQQQTTKEAAKELNYLELLVTDNTLQMTTAERIQQIETLYGKVKRDYSDILVFIRHSEALLQSRQHQAAESVWLRQLYGIEAD</sequence>
<accession>A0A5B8VRN8</accession>
<dbReference type="Proteomes" id="UP000321291">
    <property type="component" value="Chromosome"/>
</dbReference>
<name>A0A5B8VRN8_9BACT</name>
<dbReference type="OrthoDB" id="673795at2"/>
<dbReference type="KEGG" id="agi:FSB73_20905"/>